<keyword evidence="4 8" id="KW-0812">Transmembrane</keyword>
<comment type="similarity">
    <text evidence="8 9">Belongs to the TonB-dependent receptor family.</text>
</comment>
<dbReference type="FunFam" id="2.60.40.1120:FF:000003">
    <property type="entry name" value="Outer membrane protein Omp121"/>
    <property type="match status" value="1"/>
</dbReference>
<dbReference type="Pfam" id="PF16344">
    <property type="entry name" value="FecR_C"/>
    <property type="match status" value="1"/>
</dbReference>
<evidence type="ECO:0000256" key="6">
    <source>
        <dbReference type="ARBA" id="ARBA00023136"/>
    </source>
</evidence>
<dbReference type="PROSITE" id="PS52016">
    <property type="entry name" value="TONB_DEPENDENT_REC_3"/>
    <property type="match status" value="1"/>
</dbReference>
<dbReference type="InterPro" id="IPR023997">
    <property type="entry name" value="TonB-dep_OMP_SusC/RagA_CS"/>
</dbReference>
<gene>
    <name evidence="15" type="ORF">CLV93_11529</name>
    <name evidence="14" type="ORF">JCM18694_29700</name>
</gene>
<feature type="chain" id="PRO_5015139057" evidence="10">
    <location>
        <begin position="21"/>
        <end position="1094"/>
    </location>
</feature>
<dbReference type="EMBL" id="BLAU01000001">
    <property type="protein sequence ID" value="GET22724.1"/>
    <property type="molecule type" value="Genomic_DNA"/>
</dbReference>
<keyword evidence="7 8" id="KW-0998">Cell outer membrane</keyword>
<evidence type="ECO:0000256" key="7">
    <source>
        <dbReference type="ARBA" id="ARBA00023237"/>
    </source>
</evidence>
<evidence type="ECO:0000256" key="4">
    <source>
        <dbReference type="ARBA" id="ARBA00022692"/>
    </source>
</evidence>
<feature type="domain" description="TonB-dependent receptor-like beta-barrel" evidence="11">
    <location>
        <begin position="501"/>
        <end position="1050"/>
    </location>
</feature>
<evidence type="ECO:0000256" key="10">
    <source>
        <dbReference type="SAM" id="SignalP"/>
    </source>
</evidence>
<keyword evidence="17" id="KW-1185">Reference proteome</keyword>
<dbReference type="NCBIfam" id="TIGR04056">
    <property type="entry name" value="OMP_RagA_SusC"/>
    <property type="match status" value="1"/>
</dbReference>
<dbReference type="SUPFAM" id="SSF49464">
    <property type="entry name" value="Carboxypeptidase regulatory domain-like"/>
    <property type="match status" value="1"/>
</dbReference>
<feature type="domain" description="TonB-dependent receptor plug" evidence="12">
    <location>
        <begin position="202"/>
        <end position="308"/>
    </location>
</feature>
<keyword evidence="6 8" id="KW-0472">Membrane</keyword>
<dbReference type="Pfam" id="PF07715">
    <property type="entry name" value="Plug"/>
    <property type="match status" value="1"/>
</dbReference>
<organism evidence="15 16">
    <name type="scientific">Prolixibacter denitrificans</name>
    <dbReference type="NCBI Taxonomy" id="1541063"/>
    <lineage>
        <taxon>Bacteria</taxon>
        <taxon>Pseudomonadati</taxon>
        <taxon>Bacteroidota</taxon>
        <taxon>Bacteroidia</taxon>
        <taxon>Marinilabiliales</taxon>
        <taxon>Prolixibacteraceae</taxon>
        <taxon>Prolixibacter</taxon>
    </lineage>
</organism>
<keyword evidence="3 8" id="KW-1134">Transmembrane beta strand</keyword>
<dbReference type="InterPro" id="IPR032508">
    <property type="entry name" value="FecR_C"/>
</dbReference>
<evidence type="ECO:0000256" key="1">
    <source>
        <dbReference type="ARBA" id="ARBA00004571"/>
    </source>
</evidence>
<dbReference type="Proteomes" id="UP000240621">
    <property type="component" value="Unassembled WGS sequence"/>
</dbReference>
<dbReference type="Pfam" id="PF13715">
    <property type="entry name" value="CarbopepD_reg_2"/>
    <property type="match status" value="1"/>
</dbReference>
<dbReference type="Gene3D" id="2.170.130.10">
    <property type="entry name" value="TonB-dependent receptor, plug domain"/>
    <property type="match status" value="1"/>
</dbReference>
<dbReference type="InterPro" id="IPR012910">
    <property type="entry name" value="Plug_dom"/>
</dbReference>
<evidence type="ECO:0000259" key="11">
    <source>
        <dbReference type="Pfam" id="PF00593"/>
    </source>
</evidence>
<keyword evidence="5 9" id="KW-0798">TonB box</keyword>
<evidence type="ECO:0000256" key="2">
    <source>
        <dbReference type="ARBA" id="ARBA00022448"/>
    </source>
</evidence>
<dbReference type="NCBIfam" id="TIGR04057">
    <property type="entry name" value="SusC_RagA_signa"/>
    <property type="match status" value="1"/>
</dbReference>
<reference evidence="15 16" key="1">
    <citation type="submission" date="2018-03" db="EMBL/GenBank/DDBJ databases">
        <title>Genomic Encyclopedia of Archaeal and Bacterial Type Strains, Phase II (KMG-II): from individual species to whole genera.</title>
        <authorList>
            <person name="Goeker M."/>
        </authorList>
    </citation>
    <scope>NUCLEOTIDE SEQUENCE [LARGE SCALE GENOMIC DNA]</scope>
    <source>
        <strain evidence="15 16">DSM 27267</strain>
    </source>
</reference>
<keyword evidence="2 8" id="KW-0813">Transport</keyword>
<comment type="subcellular location">
    <subcellularLocation>
        <location evidence="1 8">Cell outer membrane</location>
        <topology evidence="1 8">Multi-pass membrane protein</topology>
    </subcellularLocation>
</comment>
<dbReference type="Gene3D" id="2.60.40.1120">
    <property type="entry name" value="Carboxypeptidase-like, regulatory domain"/>
    <property type="match status" value="1"/>
</dbReference>
<proteinExistence type="inferred from homology"/>
<dbReference type="RefSeq" id="WP_106543797.1">
    <property type="nucleotide sequence ID" value="NZ_PYGC01000015.1"/>
</dbReference>
<accession>A0A2P8C6A3</accession>
<dbReference type="InterPro" id="IPR037066">
    <property type="entry name" value="Plug_dom_sf"/>
</dbReference>
<evidence type="ECO:0000256" key="5">
    <source>
        <dbReference type="ARBA" id="ARBA00023077"/>
    </source>
</evidence>
<dbReference type="Gene3D" id="2.40.170.20">
    <property type="entry name" value="TonB-dependent receptor, beta-barrel domain"/>
    <property type="match status" value="1"/>
</dbReference>
<evidence type="ECO:0000256" key="9">
    <source>
        <dbReference type="RuleBase" id="RU003357"/>
    </source>
</evidence>
<evidence type="ECO:0000259" key="12">
    <source>
        <dbReference type="Pfam" id="PF07715"/>
    </source>
</evidence>
<dbReference type="Proteomes" id="UP000396862">
    <property type="component" value="Unassembled WGS sequence"/>
</dbReference>
<evidence type="ECO:0000256" key="3">
    <source>
        <dbReference type="ARBA" id="ARBA00022452"/>
    </source>
</evidence>
<evidence type="ECO:0000313" key="14">
    <source>
        <dbReference type="EMBL" id="GET22724.1"/>
    </source>
</evidence>
<feature type="domain" description="Protein FecR C-terminal" evidence="13">
    <location>
        <begin position="27"/>
        <end position="95"/>
    </location>
</feature>
<evidence type="ECO:0000313" key="17">
    <source>
        <dbReference type="Proteomes" id="UP000396862"/>
    </source>
</evidence>
<dbReference type="InterPro" id="IPR008969">
    <property type="entry name" value="CarboxyPept-like_regulatory"/>
</dbReference>
<evidence type="ECO:0000259" key="13">
    <source>
        <dbReference type="Pfam" id="PF16344"/>
    </source>
</evidence>
<evidence type="ECO:0000313" key="15">
    <source>
        <dbReference type="EMBL" id="PSK80499.1"/>
    </source>
</evidence>
<dbReference type="Gene3D" id="3.55.50.30">
    <property type="match status" value="1"/>
</dbReference>
<dbReference type="InterPro" id="IPR023996">
    <property type="entry name" value="TonB-dep_OMP_SusC/RagA"/>
</dbReference>
<name>A0A2P8C6A3_9BACT</name>
<dbReference type="EMBL" id="PYGC01000015">
    <property type="protein sequence ID" value="PSK80499.1"/>
    <property type="molecule type" value="Genomic_DNA"/>
</dbReference>
<dbReference type="GO" id="GO:0009279">
    <property type="term" value="C:cell outer membrane"/>
    <property type="evidence" value="ECO:0007669"/>
    <property type="project" value="UniProtKB-SubCell"/>
</dbReference>
<evidence type="ECO:0000313" key="16">
    <source>
        <dbReference type="Proteomes" id="UP000240621"/>
    </source>
</evidence>
<dbReference type="SUPFAM" id="SSF56935">
    <property type="entry name" value="Porins"/>
    <property type="match status" value="1"/>
</dbReference>
<dbReference type="Pfam" id="PF00593">
    <property type="entry name" value="TonB_dep_Rec_b-barrel"/>
    <property type="match status" value="1"/>
</dbReference>
<evidence type="ECO:0000256" key="8">
    <source>
        <dbReference type="PROSITE-ProRule" id="PRU01360"/>
    </source>
</evidence>
<dbReference type="OrthoDB" id="1096961at2"/>
<dbReference type="InterPro" id="IPR039426">
    <property type="entry name" value="TonB-dep_rcpt-like"/>
</dbReference>
<protein>
    <submittedName>
        <fullName evidence="14">SusC/RagA family TonB-linked outer membrane protein</fullName>
    </submittedName>
    <submittedName>
        <fullName evidence="15">TonB-linked SusC/RagA family outer membrane protein</fullName>
    </submittedName>
</protein>
<dbReference type="AlphaFoldDB" id="A0A2P8C6A3"/>
<comment type="caution">
    <text evidence="15">The sequence shown here is derived from an EMBL/GenBank/DDBJ whole genome shotgun (WGS) entry which is preliminary data.</text>
</comment>
<feature type="signal peptide" evidence="10">
    <location>
        <begin position="1"/>
        <end position="20"/>
    </location>
</feature>
<dbReference type="InterPro" id="IPR000531">
    <property type="entry name" value="Beta-barrel_TonB"/>
</dbReference>
<reference evidence="14 17" key="2">
    <citation type="submission" date="2019-10" db="EMBL/GenBank/DDBJ databases">
        <title>Prolixibacter strains distinguished by the presence of nitrate reductase genes were adept at nitrate-dependent anaerobic corrosion of metallic iron and carbon steel.</title>
        <authorList>
            <person name="Iino T."/>
            <person name="Shono N."/>
            <person name="Ito K."/>
            <person name="Nakamura R."/>
            <person name="Sueoka K."/>
            <person name="Harayama S."/>
            <person name="Ohkuma M."/>
        </authorList>
    </citation>
    <scope>NUCLEOTIDE SEQUENCE [LARGE SCALE GENOMIC DNA]</scope>
    <source>
        <strain evidence="14 17">MIC1-1</strain>
    </source>
</reference>
<dbReference type="InterPro" id="IPR036942">
    <property type="entry name" value="Beta-barrel_TonB_sf"/>
</dbReference>
<keyword evidence="10" id="KW-0732">Signal</keyword>
<sequence>MKLTLLLTFLVVVAFGKSFSQESNLTFNFRNANIREVIKAVEQSTDYVFIYKDDLFDYSKKYSLNIENKNIYDVLEQICAETGVAYDIRDHQVILREREAPPQQSTQPQERKVSGVVLDSNGEPIPGVNVRVVGTTTGTITDAKGNFSINVPVGTRMLQFSFIGMATKDVDITGKNMLNVVLEESSVSLNEIVAVGYGIQRKRDVSGAISSIKTEDVKAGVVTNTAQILRGRAAGVYVRQNSSEPGGGISIRIRGTSSISSNNEPLYVVDGFPTELGKDINPGDIESIEILKDAAATAIYGARGANGVILITTKQGKNGIFNVNYSYDQSFKTLYNPFDLKNAQDIMQFNIRQAKENGTYDTNPPYTEEELKYKGKGTDWLALTTRTAITKNHQLSITGGEDKLKMAIIAGYLNDEGILQNTSFDRFTGRINMKYKLNDRVNFGANIYMARSDKNYQNMGTRSTVDNVIYNILLLSPMSVPKGGDVFGNPGRVPQILKQLYEPDIENIGNDYYSSIFGEADILKNLTGKVQFTYSNSNSKNQQYYPKTTNTGKSVDGLASIDNYKGDKYQLDALLTFHKKIAKIHDVRVMVGSTYSEQTGEGNGMTASGFATDEFSFNNIGAGKNIQSIYSNKWKTTKNSFFARTEYVLDDKYIVNLSIRADGASNFGKGNKWGYFPAISTAWQIGDENWMEFSKPLFSSIKLRASYGITGNDGIGTYLSMAKFGTGSVYLGGNGVQKGMYKINPANADLKWEQTAQLDLGTDFTMLKNRIQVNFDYYKKTTSDLLNPILIPISTQGFSSVMGNNGKIENKGFELFIKTTNISSSHFSWNTTLNLSKNKNKVLELNNDKPHYESIMPQGWYNQEEYSILQQGYPLSTIYGYVFDGIIQKGETYAPQPKSVPGDPKFKDINGDGLITADDRTVIGDGNPDIVIGLGNTITYHDLDFSFFFDSNLGNQLFNVTKLVLEDANRTRNTFDRWTQENPSNEIPRNGYQKNDGVQYGSYVNSRFVEDASFVRLTNIALGYTIPFDKISPHYKLARKVRVAIGAENLFTITKYTGFNPEVSTNGGSATTQGLDYNSYPFYRTYYVSAKLTF</sequence>